<evidence type="ECO:0000256" key="1">
    <source>
        <dbReference type="ARBA" id="ARBA00022679"/>
    </source>
</evidence>
<comment type="function">
    <text evidence="6">Catalyzes the GTP-dependent phosphorylation of the 3'-hydroxyl group of dephosphocoenzyme A to form coenzyme A (CoA).</text>
</comment>
<dbReference type="GeneID" id="14211681"/>
<dbReference type="PANTHER" id="PTHR40732:SF1">
    <property type="entry name" value="GTP-DEPENDENT DEPHOSPHO-COA KINASE"/>
    <property type="match status" value="1"/>
</dbReference>
<dbReference type="KEGG" id="clg:Calag_0421"/>
<dbReference type="InterPro" id="IPR007164">
    <property type="entry name" value="GTP-dep_dephospho-CoA_kin"/>
</dbReference>
<sequence>MKFVGLTLPENVRYDFSQPRGRVISGELKSYIESREWNFVICVGDVVTYYCLKANRKPDIIIIDGKTLRSKEGFSFDSNPIDYNLIKIKNPPGMLTYDNIDLLCNILKSKNKEKILIYVDGEEDLLALPTLSCAQDNSLVIYGIPNKGAALVNVNNYIRRELQNKILVLKPGIIETK</sequence>
<dbReference type="eggNOG" id="arCOG04076">
    <property type="taxonomic scope" value="Archaea"/>
</dbReference>
<dbReference type="GO" id="GO:0016301">
    <property type="term" value="F:kinase activity"/>
    <property type="evidence" value="ECO:0007669"/>
    <property type="project" value="UniProtKB-UniRule"/>
</dbReference>
<reference evidence="8" key="1">
    <citation type="submission" date="2012-03" db="EMBL/GenBank/DDBJ databases">
        <title>Complete genome of Caldisphaera lagunensis DSM 15908.</title>
        <authorList>
            <person name="Lucas S."/>
            <person name="Copeland A."/>
            <person name="Lapidus A."/>
            <person name="Glavina del Rio T."/>
            <person name="Dalin E."/>
            <person name="Tice H."/>
            <person name="Bruce D."/>
            <person name="Goodwin L."/>
            <person name="Pitluck S."/>
            <person name="Peters L."/>
            <person name="Mikhailova N."/>
            <person name="Teshima H."/>
            <person name="Kyrpides N."/>
            <person name="Mavromatis K."/>
            <person name="Ivanova N."/>
            <person name="Brettin T."/>
            <person name="Detter J.C."/>
            <person name="Han C."/>
            <person name="Larimer F."/>
            <person name="Land M."/>
            <person name="Hauser L."/>
            <person name="Markowitz V."/>
            <person name="Cheng J.-F."/>
            <person name="Hugenholtz P."/>
            <person name="Woyke T."/>
            <person name="Wu D."/>
            <person name="Spring S."/>
            <person name="Schroeder M."/>
            <person name="Brambilla E."/>
            <person name="Klenk H.-P."/>
            <person name="Eisen J.A."/>
        </authorList>
    </citation>
    <scope>NUCLEOTIDE SEQUENCE [LARGE SCALE GENOMIC DNA]</scope>
    <source>
        <strain evidence="8">DSM 15908 / JCM 11604 / IC-154</strain>
    </source>
</reference>
<gene>
    <name evidence="7" type="ordered locus">Calag_0421</name>
</gene>
<comment type="similarity">
    <text evidence="6">Belongs to the GTP-dependent DPCK family.</text>
</comment>
<dbReference type="HAMAP" id="MF_00590">
    <property type="entry name" value="Dephospho_CoA_kinase_GTP_dep"/>
    <property type="match status" value="1"/>
</dbReference>
<feature type="binding site" evidence="6">
    <location>
        <position position="123"/>
    </location>
    <ligand>
        <name>GTP</name>
        <dbReference type="ChEBI" id="CHEBI:37565"/>
    </ligand>
</feature>
<evidence type="ECO:0000313" key="8">
    <source>
        <dbReference type="Proteomes" id="UP000010469"/>
    </source>
</evidence>
<accession>L0AAY6</accession>
<proteinExistence type="inferred from homology"/>
<dbReference type="Proteomes" id="UP000010469">
    <property type="component" value="Chromosome"/>
</dbReference>
<evidence type="ECO:0000256" key="2">
    <source>
        <dbReference type="ARBA" id="ARBA00022741"/>
    </source>
</evidence>
<comment type="catalytic activity">
    <reaction evidence="6">
        <text>3'-dephospho-CoA + GTP = GDP + CoA + H(+)</text>
        <dbReference type="Rhea" id="RHEA:61156"/>
        <dbReference type="ChEBI" id="CHEBI:15378"/>
        <dbReference type="ChEBI" id="CHEBI:37565"/>
        <dbReference type="ChEBI" id="CHEBI:57287"/>
        <dbReference type="ChEBI" id="CHEBI:57328"/>
        <dbReference type="ChEBI" id="CHEBI:58189"/>
        <dbReference type="EC" id="2.7.1.237"/>
    </reaction>
</comment>
<dbReference type="HOGENOM" id="CLU_120795_1_0_2"/>
<feature type="binding site" evidence="6">
    <location>
        <position position="66"/>
    </location>
    <ligand>
        <name>GTP</name>
        <dbReference type="ChEBI" id="CHEBI:37565"/>
    </ligand>
</feature>
<protein>
    <recommendedName>
        <fullName evidence="6">GTP-dependent dephospho-CoA kinase</fullName>
        <ecNumber evidence="6">2.7.1.237</ecNumber>
    </recommendedName>
    <alternativeName>
        <fullName evidence="6">Dephospho-coenzyme A kinase</fullName>
        <shortName evidence="6">DPCK</shortName>
    </alternativeName>
</protein>
<keyword evidence="4 6" id="KW-0173">Coenzyme A biosynthesis</keyword>
<dbReference type="InParanoid" id="L0AAY6"/>
<comment type="caution">
    <text evidence="6">Lacks conserved residue(s) required for the propagation of feature annotation.</text>
</comment>
<keyword evidence="5 6" id="KW-0342">GTP-binding</keyword>
<keyword evidence="3 6" id="KW-0418">Kinase</keyword>
<dbReference type="GO" id="GO:0005525">
    <property type="term" value="F:GTP binding"/>
    <property type="evidence" value="ECO:0007669"/>
    <property type="project" value="UniProtKB-UniRule"/>
</dbReference>
<keyword evidence="8" id="KW-1185">Reference proteome</keyword>
<evidence type="ECO:0000256" key="4">
    <source>
        <dbReference type="ARBA" id="ARBA00022993"/>
    </source>
</evidence>
<dbReference type="UniPathway" id="UPA00241"/>
<dbReference type="AlphaFoldDB" id="L0AAY6"/>
<keyword evidence="2 6" id="KW-0547">Nucleotide-binding</keyword>
<organism evidence="7 8">
    <name type="scientific">Caldisphaera lagunensis (strain DSM 15908 / JCM 11604 / ANMR 0165 / IC-154)</name>
    <dbReference type="NCBI Taxonomy" id="1056495"/>
    <lineage>
        <taxon>Archaea</taxon>
        <taxon>Thermoproteota</taxon>
        <taxon>Thermoprotei</taxon>
        <taxon>Acidilobales</taxon>
        <taxon>Caldisphaeraceae</taxon>
        <taxon>Caldisphaera</taxon>
    </lineage>
</organism>
<dbReference type="RefSeq" id="WP_015232088.1">
    <property type="nucleotide sequence ID" value="NC_019791.1"/>
</dbReference>
<dbReference type="PIRSF" id="PIRSF006533">
    <property type="entry name" value="UCP006533"/>
    <property type="match status" value="1"/>
</dbReference>
<dbReference type="FunCoup" id="L0AAY6">
    <property type="interactions" value="7"/>
</dbReference>
<feature type="binding site" evidence="6">
    <location>
        <position position="64"/>
    </location>
    <ligand>
        <name>GTP</name>
        <dbReference type="ChEBI" id="CHEBI:37565"/>
    </ligand>
</feature>
<feature type="binding site" evidence="6">
    <location>
        <position position="46"/>
    </location>
    <ligand>
        <name>GTP</name>
        <dbReference type="ChEBI" id="CHEBI:37565"/>
    </ligand>
</feature>
<keyword evidence="1 6" id="KW-0808">Transferase</keyword>
<evidence type="ECO:0000256" key="5">
    <source>
        <dbReference type="ARBA" id="ARBA00023134"/>
    </source>
</evidence>
<name>L0AAY6_CALLD</name>
<feature type="binding site" evidence="6">
    <location>
        <position position="47"/>
    </location>
    <ligand>
        <name>GTP</name>
        <dbReference type="ChEBI" id="CHEBI:37565"/>
    </ligand>
</feature>
<dbReference type="STRING" id="1056495.Calag_0421"/>
<comment type="pathway">
    <text evidence="6">Cofactor biosynthesis; coenzyme A biosynthesis.</text>
</comment>
<evidence type="ECO:0000313" key="7">
    <source>
        <dbReference type="EMBL" id="AFZ70190.1"/>
    </source>
</evidence>
<feature type="binding site" evidence="6">
    <location>
        <position position="45"/>
    </location>
    <ligand>
        <name>GTP</name>
        <dbReference type="ChEBI" id="CHEBI:37565"/>
    </ligand>
</feature>
<evidence type="ECO:0000256" key="3">
    <source>
        <dbReference type="ARBA" id="ARBA00022777"/>
    </source>
</evidence>
<dbReference type="EMBL" id="CP003378">
    <property type="protein sequence ID" value="AFZ70190.1"/>
    <property type="molecule type" value="Genomic_DNA"/>
</dbReference>
<dbReference type="OrthoDB" id="15447at2157"/>
<dbReference type="Pfam" id="PF04019">
    <property type="entry name" value="DUF359"/>
    <property type="match status" value="1"/>
</dbReference>
<dbReference type="EC" id="2.7.1.237" evidence="6"/>
<dbReference type="PANTHER" id="PTHR40732">
    <property type="entry name" value="UPF0218 PROTEIN TK1697"/>
    <property type="match status" value="1"/>
</dbReference>
<dbReference type="GO" id="GO:0015937">
    <property type="term" value="P:coenzyme A biosynthetic process"/>
    <property type="evidence" value="ECO:0007669"/>
    <property type="project" value="UniProtKB-UniRule"/>
</dbReference>
<evidence type="ECO:0000256" key="6">
    <source>
        <dbReference type="HAMAP-Rule" id="MF_00590"/>
    </source>
</evidence>